<comment type="caution">
    <text evidence="2">The sequence shown here is derived from an EMBL/GenBank/DDBJ whole genome shotgun (WGS) entry which is preliminary data.</text>
</comment>
<dbReference type="Pfam" id="PF12527">
    <property type="entry name" value="DUF3727"/>
    <property type="match status" value="1"/>
</dbReference>
<reference evidence="2 3" key="1">
    <citation type="journal article" date="2024" name="Science">
        <title>Giant polyketide synthase enzymes in the biosynthesis of giant marine polyether toxins.</title>
        <authorList>
            <person name="Fallon T.R."/>
            <person name="Shende V.V."/>
            <person name="Wierzbicki I.H."/>
            <person name="Pendleton A.L."/>
            <person name="Watervoot N.F."/>
            <person name="Auber R.P."/>
            <person name="Gonzalez D.J."/>
            <person name="Wisecaver J.H."/>
            <person name="Moore B.S."/>
        </authorList>
    </citation>
    <scope>NUCLEOTIDE SEQUENCE [LARGE SCALE GENOMIC DNA]</scope>
    <source>
        <strain evidence="2 3">12B1</strain>
    </source>
</reference>
<dbReference type="Proteomes" id="UP001515480">
    <property type="component" value="Unassembled WGS sequence"/>
</dbReference>
<evidence type="ECO:0000256" key="1">
    <source>
        <dbReference type="SAM" id="SignalP"/>
    </source>
</evidence>
<organism evidence="2 3">
    <name type="scientific">Prymnesium parvum</name>
    <name type="common">Toxic golden alga</name>
    <dbReference type="NCBI Taxonomy" id="97485"/>
    <lineage>
        <taxon>Eukaryota</taxon>
        <taxon>Haptista</taxon>
        <taxon>Haptophyta</taxon>
        <taxon>Prymnesiophyceae</taxon>
        <taxon>Prymnesiales</taxon>
        <taxon>Prymnesiaceae</taxon>
        <taxon>Prymnesium</taxon>
    </lineage>
</organism>
<proteinExistence type="predicted"/>
<name>A0AB34JEE7_PRYPA</name>
<keyword evidence="1" id="KW-0732">Signal</keyword>
<gene>
    <name evidence="2" type="ORF">AB1Y20_023414</name>
</gene>
<evidence type="ECO:0000313" key="2">
    <source>
        <dbReference type="EMBL" id="KAL1519926.1"/>
    </source>
</evidence>
<dbReference type="InterPro" id="IPR022203">
    <property type="entry name" value="DUF3727"/>
</dbReference>
<evidence type="ECO:0000313" key="3">
    <source>
        <dbReference type="Proteomes" id="UP001515480"/>
    </source>
</evidence>
<dbReference type="EMBL" id="JBGBPQ010000009">
    <property type="protein sequence ID" value="KAL1519926.1"/>
    <property type="molecule type" value="Genomic_DNA"/>
</dbReference>
<accession>A0AB34JEE7</accession>
<protein>
    <submittedName>
        <fullName evidence="2">Uncharacterized protein</fullName>
    </submittedName>
</protein>
<dbReference type="AlphaFoldDB" id="A0AB34JEE7"/>
<sequence>MLCALLLLPCALLPAWNARAPPLPAARPLARSLSPRACASASEEDGGDFQVVLRDDETNRTIACQLLETTEVLGRLYASMTPVDTPVAITRIEDGVMVELDGGALFDELLPTAQAVASEMGLSLQHTAVTLTVSGDLEGHEEFDESALGLDELPSVSFAERTHSEALEAVEDEDDDELGEDGAEVLLSFGHKKQTYYIVRLLEPLFVVGRQEKFSEFVLPDELEMRTVGPILEDLMTRNAEYLEDA</sequence>
<feature type="chain" id="PRO_5044220115" evidence="1">
    <location>
        <begin position="19"/>
        <end position="246"/>
    </location>
</feature>
<keyword evidence="3" id="KW-1185">Reference proteome</keyword>
<feature type="signal peptide" evidence="1">
    <location>
        <begin position="1"/>
        <end position="18"/>
    </location>
</feature>